<protein>
    <submittedName>
        <fullName evidence="2">Uncharacterized protein</fullName>
    </submittedName>
</protein>
<dbReference type="AlphaFoldDB" id="A0AAD9UMQ7"/>
<comment type="caution">
    <text evidence="2">The sequence shown here is derived from an EMBL/GenBank/DDBJ whole genome shotgun (WGS) entry which is preliminary data.</text>
</comment>
<dbReference type="EMBL" id="JALLKP010000004">
    <property type="protein sequence ID" value="KAK2195293.1"/>
    <property type="molecule type" value="Genomic_DNA"/>
</dbReference>
<dbReference type="RefSeq" id="XP_067802136.1">
    <property type="nucleotide sequence ID" value="XM_067947985.1"/>
</dbReference>
<feature type="region of interest" description="Disordered" evidence="1">
    <location>
        <begin position="150"/>
        <end position="169"/>
    </location>
</feature>
<organism evidence="2 3">
    <name type="scientific">Babesia duncani</name>
    <dbReference type="NCBI Taxonomy" id="323732"/>
    <lineage>
        <taxon>Eukaryota</taxon>
        <taxon>Sar</taxon>
        <taxon>Alveolata</taxon>
        <taxon>Apicomplexa</taxon>
        <taxon>Aconoidasida</taxon>
        <taxon>Piroplasmida</taxon>
        <taxon>Babesiidae</taxon>
        <taxon>Babesia</taxon>
    </lineage>
</organism>
<sequence>MNISFLDTLKGNKTQHPVCTIDATILENEDGDSFEKNAQQSETNSLDRSMESSSRYQSERLLSTIHSSSRMDSTSSNKGSFLSAVNSFIGFFMLNRSQYQGFIPVGVKNNNSILSKPSEYTEHQRTLTEAIAEGESSTGLPIQKRLDDFDGARESDPAFREGVDDKKDQKLHTKKVDNNLQKSAKPKTKADPSTLFKGPVPACYVICKDRDTVFRSVQYSSSTNGSSNSAKCSGRLYNCAYAINACDKLLNMGTTADVHGESNGGKRDFLTRLRMFFLKRKMVMFSSKGDGITPTTTIINKGASNMLILKIQSDCKNYLDVNPDFGWRRLVQQSPKSRNPTQESGSNASGVYDAQRSYMFYRETKNTTHAIGLCELAINIACRTLILSVIHGFLDVSSLPPHLQLLLPPGSTSASRSSASSSIGEEYGKHGSISHLGSCSNGSSSGVKSQSSNVSLCYDSMDNKGYCYAPIPFQKNLFLKSSFVGLFVTPSVHANLSSDMYIDRMKDVKRRFIWRVSRNPPLEAVDYISTHIPIPDYGWKLVKRPYYDRNYRNFQSSSTESQGRLKNTVKRIFNRISPNDTNISFYPISLLCKVRPPQHHNPTCNVYADVGSIAMNISEQLYRLESSIPTREKAPRNTFGYILNGSNMALGPDGREYKIIPEELILNTASLVHEMYITQACIVI</sequence>
<evidence type="ECO:0000256" key="1">
    <source>
        <dbReference type="SAM" id="MobiDB-lite"/>
    </source>
</evidence>
<evidence type="ECO:0000313" key="2">
    <source>
        <dbReference type="EMBL" id="KAK2195293.1"/>
    </source>
</evidence>
<accession>A0AAD9UMQ7</accession>
<gene>
    <name evidence="2" type="ORF">BdWA1_002966</name>
</gene>
<name>A0AAD9UMQ7_9APIC</name>
<dbReference type="KEGG" id="bdw:94337263"/>
<feature type="region of interest" description="Disordered" evidence="1">
    <location>
        <begin position="30"/>
        <end position="53"/>
    </location>
</feature>
<keyword evidence="3" id="KW-1185">Reference proteome</keyword>
<reference evidence="2" key="1">
    <citation type="journal article" date="2023" name="Nat. Microbiol.">
        <title>Babesia duncani multi-omics identifies virulence factors and drug targets.</title>
        <authorList>
            <person name="Singh P."/>
            <person name="Lonardi S."/>
            <person name="Liang Q."/>
            <person name="Vydyam P."/>
            <person name="Khabirova E."/>
            <person name="Fang T."/>
            <person name="Gihaz S."/>
            <person name="Thekkiniath J."/>
            <person name="Munshi M."/>
            <person name="Abel S."/>
            <person name="Ciampossin L."/>
            <person name="Batugedara G."/>
            <person name="Gupta M."/>
            <person name="Lu X.M."/>
            <person name="Lenz T."/>
            <person name="Chakravarty S."/>
            <person name="Cornillot E."/>
            <person name="Hu Y."/>
            <person name="Ma W."/>
            <person name="Gonzalez L.M."/>
            <person name="Sanchez S."/>
            <person name="Estrada K."/>
            <person name="Sanchez-Flores A."/>
            <person name="Montero E."/>
            <person name="Harb O.S."/>
            <person name="Le Roch K.G."/>
            <person name="Mamoun C.B."/>
        </authorList>
    </citation>
    <scope>NUCLEOTIDE SEQUENCE</scope>
    <source>
        <strain evidence="2">WA1</strain>
    </source>
</reference>
<dbReference type="Proteomes" id="UP001214638">
    <property type="component" value="Unassembled WGS sequence"/>
</dbReference>
<feature type="compositionally biased region" description="Polar residues" evidence="1">
    <location>
        <begin position="36"/>
        <end position="53"/>
    </location>
</feature>
<evidence type="ECO:0000313" key="3">
    <source>
        <dbReference type="Proteomes" id="UP001214638"/>
    </source>
</evidence>
<proteinExistence type="predicted"/>
<dbReference type="GeneID" id="94337263"/>